<evidence type="ECO:0000259" key="7">
    <source>
        <dbReference type="Pfam" id="PF01979"/>
    </source>
</evidence>
<dbReference type="RefSeq" id="WP_054748327.1">
    <property type="nucleotide sequence ID" value="NZ_BKAM01000020.1"/>
</dbReference>
<dbReference type="GO" id="GO:0000034">
    <property type="term" value="F:adenine deaminase activity"/>
    <property type="evidence" value="ECO:0007669"/>
    <property type="project" value="UniProtKB-UniRule"/>
</dbReference>
<dbReference type="Pfam" id="PF01979">
    <property type="entry name" value="Amidohydro_1"/>
    <property type="match status" value="1"/>
</dbReference>
<evidence type="ECO:0000256" key="3">
    <source>
        <dbReference type="ARBA" id="ARBA00022801"/>
    </source>
</evidence>
<dbReference type="Gene3D" id="3.20.20.140">
    <property type="entry name" value="Metal-dependent hydrolases"/>
    <property type="match status" value="1"/>
</dbReference>
<feature type="domain" description="Amidohydrolase-related" evidence="7">
    <location>
        <begin position="73"/>
        <end position="360"/>
    </location>
</feature>
<dbReference type="EMBL" id="BKAM01000020">
    <property type="protein sequence ID" value="GEP72505.1"/>
    <property type="molecule type" value="Genomic_DNA"/>
</dbReference>
<organism evidence="9 10">
    <name type="scientific">Lentilactobacillus rapi</name>
    <dbReference type="NCBI Taxonomy" id="481723"/>
    <lineage>
        <taxon>Bacteria</taxon>
        <taxon>Bacillati</taxon>
        <taxon>Bacillota</taxon>
        <taxon>Bacilli</taxon>
        <taxon>Lactobacillales</taxon>
        <taxon>Lactobacillaceae</taxon>
        <taxon>Lentilactobacillus</taxon>
    </lineage>
</organism>
<dbReference type="AlphaFoldDB" id="A0A512PMS7"/>
<evidence type="ECO:0000256" key="6">
    <source>
        <dbReference type="HAMAP-Rule" id="MF_01518"/>
    </source>
</evidence>
<dbReference type="SUPFAM" id="SSF51338">
    <property type="entry name" value="Composite domain of metallo-dependent hydrolases"/>
    <property type="match status" value="1"/>
</dbReference>
<comment type="similarity">
    <text evidence="1 6">Belongs to the metallo-dependent hydrolases superfamily. Adenine deaminase family.</text>
</comment>
<name>A0A512PMS7_9LACO</name>
<comment type="caution">
    <text evidence="9">The sequence shown here is derived from an EMBL/GenBank/DDBJ whole genome shotgun (WGS) entry which is preliminary data.</text>
</comment>
<evidence type="ECO:0000256" key="2">
    <source>
        <dbReference type="ARBA" id="ARBA00012782"/>
    </source>
</evidence>
<reference evidence="9 10" key="1">
    <citation type="submission" date="2019-07" db="EMBL/GenBank/DDBJ databases">
        <title>Whole genome shotgun sequence of Lactobacillus rapi NBRC 109618.</title>
        <authorList>
            <person name="Hosoyama A."/>
            <person name="Uohara A."/>
            <person name="Ohji S."/>
            <person name="Ichikawa N."/>
        </authorList>
    </citation>
    <scope>NUCLEOTIDE SEQUENCE [LARGE SCALE GENOMIC DNA]</scope>
    <source>
        <strain evidence="9 10">NBRC 109618</strain>
    </source>
</reference>
<comment type="cofactor">
    <cofactor evidence="6">
        <name>Mn(2+)</name>
        <dbReference type="ChEBI" id="CHEBI:29035"/>
    </cofactor>
</comment>
<dbReference type="InterPro" id="IPR006680">
    <property type="entry name" value="Amidohydro-rel"/>
</dbReference>
<accession>A0A512PMS7</accession>
<dbReference type="PANTHER" id="PTHR11113:SF2">
    <property type="entry name" value="ADENINE DEAMINASE"/>
    <property type="match status" value="1"/>
</dbReference>
<dbReference type="SUPFAM" id="SSF51556">
    <property type="entry name" value="Metallo-dependent hydrolases"/>
    <property type="match status" value="1"/>
</dbReference>
<dbReference type="Proteomes" id="UP000321569">
    <property type="component" value="Unassembled WGS sequence"/>
</dbReference>
<dbReference type="Pfam" id="PF13382">
    <property type="entry name" value="Adenine_deam_C"/>
    <property type="match status" value="1"/>
</dbReference>
<dbReference type="InterPro" id="IPR026912">
    <property type="entry name" value="Adenine_deam_C"/>
</dbReference>
<proteinExistence type="inferred from homology"/>
<gene>
    <name evidence="6 9" type="primary">ade</name>
    <name evidence="9" type="ORF">LRA02_13730</name>
</gene>
<protein>
    <recommendedName>
        <fullName evidence="2 6">Adenine deaminase</fullName>
        <shortName evidence="6">Adenase</shortName>
        <shortName evidence="6">Adenine aminase</shortName>
        <ecNumber evidence="2 6">3.5.4.2</ecNumber>
    </recommendedName>
</protein>
<dbReference type="STRING" id="1423795.FD12_GL001942"/>
<dbReference type="OrthoDB" id="9775607at2"/>
<sequence length="596" mass="64472">MTTIEELEQYIDAGAAKIPADTVIEHGTLVNVDTAEYYPADVAIYNGKIVAVDEDINDYIGPNTKHIDATGKYLVPGMIDGHIHVECSKMSMTRFAQAVVPHGTTSIVSGLDEYISTIGIKGLDEIFAEIDQSPLKVFWGLPYKTPYTIPKSTISYDVSAKDHEAIQPNENCYGVWETVREAVEMKDPDALKAILTAQKYHKPIFGCSPMATGKALNQFLMSGVHVDHESYSHEEFLEKARKGIHVVIRESSVTKFLKENIRAITEGAAGVARHTSFCTDDVNARDILNHGHLDHMVRLAIKAGVSPMTAIQMATVNGAEAYHIDDRVGSIAPGKDADILLIDQPGSFTVETVVSKGQLVSENQTEAMSFNPPKRSAQIQGQLKHAPMQPTDFDYRVDQSAGTALVRTIHSVGPFVRKAQDIELTIKNGVVIPDPEKDIAAVSVIERYGVNGNQSHGFISGWSFKRGAIATSASPDDNNLVVAGVNTSDMALAINTLIECGGGQVVVVDGKVVALLELPIAGITADLTPTQLAQKEIELKHAAEQLGSTLPDPLFYLSFLPITAIPDLAITDSGNVDYPKLAYFDPILKVTSNDNA</sequence>
<dbReference type="InterPro" id="IPR011059">
    <property type="entry name" value="Metal-dep_hydrolase_composite"/>
</dbReference>
<comment type="catalytic activity">
    <reaction evidence="5 6">
        <text>adenine + H2O + H(+) = hypoxanthine + NH4(+)</text>
        <dbReference type="Rhea" id="RHEA:23688"/>
        <dbReference type="ChEBI" id="CHEBI:15377"/>
        <dbReference type="ChEBI" id="CHEBI:15378"/>
        <dbReference type="ChEBI" id="CHEBI:16708"/>
        <dbReference type="ChEBI" id="CHEBI:17368"/>
        <dbReference type="ChEBI" id="CHEBI:28938"/>
        <dbReference type="EC" id="3.5.4.2"/>
    </reaction>
</comment>
<dbReference type="HAMAP" id="MF_01518">
    <property type="entry name" value="Adenine_deamin"/>
    <property type="match status" value="1"/>
</dbReference>
<feature type="domain" description="Adenine deaminase C-terminal" evidence="8">
    <location>
        <begin position="417"/>
        <end position="578"/>
    </location>
</feature>
<evidence type="ECO:0000313" key="9">
    <source>
        <dbReference type="EMBL" id="GEP72505.1"/>
    </source>
</evidence>
<dbReference type="PANTHER" id="PTHR11113">
    <property type="entry name" value="N-ACETYLGLUCOSAMINE-6-PHOSPHATE DEACETYLASE"/>
    <property type="match status" value="1"/>
</dbReference>
<dbReference type="Gene3D" id="2.30.40.10">
    <property type="entry name" value="Urease, subunit C, domain 1"/>
    <property type="match status" value="1"/>
</dbReference>
<dbReference type="InterPro" id="IPR006679">
    <property type="entry name" value="Adenine_deam"/>
</dbReference>
<dbReference type="EC" id="3.5.4.2" evidence="2 6"/>
<evidence type="ECO:0000256" key="4">
    <source>
        <dbReference type="ARBA" id="ARBA00023211"/>
    </source>
</evidence>
<evidence type="ECO:0000256" key="1">
    <source>
        <dbReference type="ARBA" id="ARBA00006773"/>
    </source>
</evidence>
<keyword evidence="3 6" id="KW-0378">Hydrolase</keyword>
<dbReference type="GO" id="GO:0006146">
    <property type="term" value="P:adenine catabolic process"/>
    <property type="evidence" value="ECO:0007669"/>
    <property type="project" value="InterPro"/>
</dbReference>
<evidence type="ECO:0000256" key="5">
    <source>
        <dbReference type="ARBA" id="ARBA00047720"/>
    </source>
</evidence>
<evidence type="ECO:0000313" key="10">
    <source>
        <dbReference type="Proteomes" id="UP000321569"/>
    </source>
</evidence>
<evidence type="ECO:0000259" key="8">
    <source>
        <dbReference type="Pfam" id="PF13382"/>
    </source>
</evidence>
<dbReference type="InterPro" id="IPR032466">
    <property type="entry name" value="Metal_Hydrolase"/>
</dbReference>
<keyword evidence="4 6" id="KW-0464">Manganese</keyword>